<evidence type="ECO:0000313" key="1">
    <source>
        <dbReference type="EMBL" id="KAK0457661.1"/>
    </source>
</evidence>
<dbReference type="EMBL" id="JAUEPS010000020">
    <property type="protein sequence ID" value="KAK0457661.1"/>
    <property type="molecule type" value="Genomic_DNA"/>
</dbReference>
<comment type="caution">
    <text evidence="1">The sequence shown here is derived from an EMBL/GenBank/DDBJ whole genome shotgun (WGS) entry which is preliminary data.</text>
</comment>
<sequence length="231" mass="26365">MALPTTFPSNWNPYKSCPCVNRAIPSYKISVTDADGPIADHPDLGKLARSNDTPNLSEEKTLWRMVSDSGKRIDALDAQVLKLKVLKQAFVARIDEELAAFDKERQRLSDSIRERQPLLGALRRMPKEILAHIFFYTLVFPSPRVTPSADLSVYGYWSAFSASKHPLLSFELVCRNWKDVLDIFPNLWSYVNILIDRMHSSAYIRYIENQLARSRQCPLSISIRHSASNQP</sequence>
<dbReference type="AlphaFoldDB" id="A0AA39KD45"/>
<protein>
    <recommendedName>
        <fullName evidence="3">F-box domain-containing protein</fullName>
    </recommendedName>
</protein>
<dbReference type="RefSeq" id="XP_060329960.1">
    <property type="nucleotide sequence ID" value="XM_060482265.1"/>
</dbReference>
<keyword evidence="2" id="KW-1185">Reference proteome</keyword>
<dbReference type="Proteomes" id="UP001175211">
    <property type="component" value="Unassembled WGS sequence"/>
</dbReference>
<proteinExistence type="predicted"/>
<accession>A0AA39KD45</accession>
<name>A0AA39KD45_ARMTA</name>
<gene>
    <name evidence="1" type="ORF">EV420DRAFT_471667</name>
</gene>
<reference evidence="1" key="1">
    <citation type="submission" date="2023-06" db="EMBL/GenBank/DDBJ databases">
        <authorList>
            <consortium name="Lawrence Berkeley National Laboratory"/>
            <person name="Ahrendt S."/>
            <person name="Sahu N."/>
            <person name="Indic B."/>
            <person name="Wong-Bajracharya J."/>
            <person name="Merenyi Z."/>
            <person name="Ke H.-M."/>
            <person name="Monk M."/>
            <person name="Kocsube S."/>
            <person name="Drula E."/>
            <person name="Lipzen A."/>
            <person name="Balint B."/>
            <person name="Henrissat B."/>
            <person name="Andreopoulos B."/>
            <person name="Martin F.M."/>
            <person name="Harder C.B."/>
            <person name="Rigling D."/>
            <person name="Ford K.L."/>
            <person name="Foster G.D."/>
            <person name="Pangilinan J."/>
            <person name="Papanicolaou A."/>
            <person name="Barry K."/>
            <person name="LaButti K."/>
            <person name="Viragh M."/>
            <person name="Koriabine M."/>
            <person name="Yan M."/>
            <person name="Riley R."/>
            <person name="Champramary S."/>
            <person name="Plett K.L."/>
            <person name="Tsai I.J."/>
            <person name="Slot J."/>
            <person name="Sipos G."/>
            <person name="Plett J."/>
            <person name="Nagy L.G."/>
            <person name="Grigoriev I.V."/>
        </authorList>
    </citation>
    <scope>NUCLEOTIDE SEQUENCE</scope>
    <source>
        <strain evidence="1">CCBAS 213</strain>
    </source>
</reference>
<evidence type="ECO:0008006" key="3">
    <source>
        <dbReference type="Google" id="ProtNLM"/>
    </source>
</evidence>
<evidence type="ECO:0000313" key="2">
    <source>
        <dbReference type="Proteomes" id="UP001175211"/>
    </source>
</evidence>
<organism evidence="1 2">
    <name type="scientific">Armillaria tabescens</name>
    <name type="common">Ringless honey mushroom</name>
    <name type="synonym">Agaricus tabescens</name>
    <dbReference type="NCBI Taxonomy" id="1929756"/>
    <lineage>
        <taxon>Eukaryota</taxon>
        <taxon>Fungi</taxon>
        <taxon>Dikarya</taxon>
        <taxon>Basidiomycota</taxon>
        <taxon>Agaricomycotina</taxon>
        <taxon>Agaricomycetes</taxon>
        <taxon>Agaricomycetidae</taxon>
        <taxon>Agaricales</taxon>
        <taxon>Marasmiineae</taxon>
        <taxon>Physalacriaceae</taxon>
        <taxon>Desarmillaria</taxon>
    </lineage>
</organism>
<dbReference type="GeneID" id="85365813"/>